<feature type="domain" description="Blue (type 1) copper" evidence="5">
    <location>
        <begin position="68"/>
        <end position="170"/>
    </location>
</feature>
<sequence length="173" mass="18939">MLKRSLNVLMLTTLPVLALAGGNHGNSHDMSGHNMQDMDSATHSGASLSDIGRPGDPARVDRTIEVIMDDSMRFTPSDIVVRKGETVRFFIRNTGKVPHELVIGTMDELRAHAESMRNAPRMQHAEPNMVRLKPGQRGGLVWQFDEPGTVDFACLIPGHMEAGMQGKIRITAG</sequence>
<dbReference type="PANTHER" id="PTHR38439:SF3">
    <property type="entry name" value="COPPER-RESISTANT CUPROPROTEIN COPI"/>
    <property type="match status" value="1"/>
</dbReference>
<dbReference type="InterPro" id="IPR008972">
    <property type="entry name" value="Cupredoxin"/>
</dbReference>
<dbReference type="AlphaFoldDB" id="A0AB39USL3"/>
<gene>
    <name evidence="6" type="ORF">AAIA72_10930</name>
</gene>
<keyword evidence="2" id="KW-0186">Copper</keyword>
<accession>A0AB39USL3</accession>
<dbReference type="EMBL" id="CP154858">
    <property type="protein sequence ID" value="XDT71318.1"/>
    <property type="molecule type" value="Genomic_DNA"/>
</dbReference>
<protein>
    <submittedName>
        <fullName evidence="6">Cupredoxin family protein</fullName>
    </submittedName>
</protein>
<evidence type="ECO:0000256" key="3">
    <source>
        <dbReference type="SAM" id="MobiDB-lite"/>
    </source>
</evidence>
<organism evidence="6">
    <name type="scientific">Thermohahella caldifontis</name>
    <dbReference type="NCBI Taxonomy" id="3142973"/>
    <lineage>
        <taxon>Bacteria</taxon>
        <taxon>Pseudomonadati</taxon>
        <taxon>Pseudomonadota</taxon>
        <taxon>Gammaproteobacteria</taxon>
        <taxon>Oceanospirillales</taxon>
        <taxon>Hahellaceae</taxon>
        <taxon>Thermohahella</taxon>
    </lineage>
</organism>
<feature type="signal peptide" evidence="4">
    <location>
        <begin position="1"/>
        <end position="20"/>
    </location>
</feature>
<evidence type="ECO:0000256" key="2">
    <source>
        <dbReference type="ARBA" id="ARBA00023008"/>
    </source>
</evidence>
<keyword evidence="1" id="KW-0479">Metal-binding</keyword>
<dbReference type="PANTHER" id="PTHR38439">
    <property type="entry name" value="AURACYANIN-B"/>
    <property type="match status" value="1"/>
</dbReference>
<dbReference type="InterPro" id="IPR000923">
    <property type="entry name" value="BlueCu_1"/>
</dbReference>
<feature type="region of interest" description="Disordered" evidence="3">
    <location>
        <begin position="27"/>
        <end position="57"/>
    </location>
</feature>
<dbReference type="RefSeq" id="WP_369600353.1">
    <property type="nucleotide sequence ID" value="NZ_CP154858.1"/>
</dbReference>
<name>A0AB39USL3_9GAMM</name>
<feature type="compositionally biased region" description="Polar residues" evidence="3">
    <location>
        <begin position="33"/>
        <end position="47"/>
    </location>
</feature>
<dbReference type="Pfam" id="PF00127">
    <property type="entry name" value="Copper-bind"/>
    <property type="match status" value="1"/>
</dbReference>
<dbReference type="Gene3D" id="2.60.40.420">
    <property type="entry name" value="Cupredoxins - blue copper proteins"/>
    <property type="match status" value="1"/>
</dbReference>
<evidence type="ECO:0000256" key="1">
    <source>
        <dbReference type="ARBA" id="ARBA00022723"/>
    </source>
</evidence>
<feature type="chain" id="PRO_5044226368" evidence="4">
    <location>
        <begin position="21"/>
        <end position="173"/>
    </location>
</feature>
<evidence type="ECO:0000256" key="4">
    <source>
        <dbReference type="SAM" id="SignalP"/>
    </source>
</evidence>
<evidence type="ECO:0000259" key="5">
    <source>
        <dbReference type="Pfam" id="PF00127"/>
    </source>
</evidence>
<dbReference type="SUPFAM" id="SSF49503">
    <property type="entry name" value="Cupredoxins"/>
    <property type="match status" value="1"/>
</dbReference>
<evidence type="ECO:0000313" key="6">
    <source>
        <dbReference type="EMBL" id="XDT71318.1"/>
    </source>
</evidence>
<dbReference type="GO" id="GO:0005507">
    <property type="term" value="F:copper ion binding"/>
    <property type="evidence" value="ECO:0007669"/>
    <property type="project" value="InterPro"/>
</dbReference>
<dbReference type="KEGG" id="tcd:AAIA72_10930"/>
<dbReference type="GO" id="GO:0009055">
    <property type="term" value="F:electron transfer activity"/>
    <property type="evidence" value="ECO:0007669"/>
    <property type="project" value="InterPro"/>
</dbReference>
<reference evidence="6" key="1">
    <citation type="submission" date="2024-05" db="EMBL/GenBank/DDBJ databases">
        <title>Genome sequencing of novel strain.</title>
        <authorList>
            <person name="Ganbat D."/>
            <person name="Ganbat S."/>
            <person name="Lee S.-J."/>
        </authorList>
    </citation>
    <scope>NUCLEOTIDE SEQUENCE</scope>
    <source>
        <strain evidence="6">SMD15-11</strain>
    </source>
</reference>
<dbReference type="CDD" id="cd04211">
    <property type="entry name" value="Cupredoxin_like_2"/>
    <property type="match status" value="1"/>
</dbReference>
<keyword evidence="4" id="KW-0732">Signal</keyword>
<proteinExistence type="predicted"/>
<dbReference type="InterPro" id="IPR050845">
    <property type="entry name" value="Cu-binding_ET"/>
</dbReference>